<dbReference type="GO" id="GO:0005634">
    <property type="term" value="C:nucleus"/>
    <property type="evidence" value="ECO:0007669"/>
    <property type="project" value="UniProtKB-SubCell"/>
</dbReference>
<reference evidence="7" key="1">
    <citation type="journal article" date="2023" name="Plant J.">
        <title>The genome of the king protea, Protea cynaroides.</title>
        <authorList>
            <person name="Chang J."/>
            <person name="Duong T.A."/>
            <person name="Schoeman C."/>
            <person name="Ma X."/>
            <person name="Roodt D."/>
            <person name="Barker N."/>
            <person name="Li Z."/>
            <person name="Van de Peer Y."/>
            <person name="Mizrachi E."/>
        </authorList>
    </citation>
    <scope>NUCLEOTIDE SEQUENCE</scope>
    <source>
        <tissue evidence="7">Young leaves</tissue>
    </source>
</reference>
<dbReference type="PRINTS" id="PR00404">
    <property type="entry name" value="MADSDOMAIN"/>
</dbReference>
<dbReference type="GO" id="GO:0045944">
    <property type="term" value="P:positive regulation of transcription by RNA polymerase II"/>
    <property type="evidence" value="ECO:0007669"/>
    <property type="project" value="InterPro"/>
</dbReference>
<keyword evidence="5" id="KW-0539">Nucleus</keyword>
<name>A0A9Q0H709_9MAGN</name>
<proteinExistence type="predicted"/>
<evidence type="ECO:0000256" key="2">
    <source>
        <dbReference type="ARBA" id="ARBA00023015"/>
    </source>
</evidence>
<evidence type="ECO:0000313" key="7">
    <source>
        <dbReference type="EMBL" id="KAJ4959498.1"/>
    </source>
</evidence>
<feature type="domain" description="MADS-box" evidence="6">
    <location>
        <begin position="13"/>
        <end position="73"/>
    </location>
</feature>
<comment type="subcellular location">
    <subcellularLocation>
        <location evidence="1">Nucleus</location>
    </subcellularLocation>
</comment>
<evidence type="ECO:0000256" key="4">
    <source>
        <dbReference type="ARBA" id="ARBA00023163"/>
    </source>
</evidence>
<evidence type="ECO:0000256" key="3">
    <source>
        <dbReference type="ARBA" id="ARBA00023125"/>
    </source>
</evidence>
<evidence type="ECO:0000313" key="8">
    <source>
        <dbReference type="Proteomes" id="UP001141806"/>
    </source>
</evidence>
<dbReference type="InterPro" id="IPR036879">
    <property type="entry name" value="TF_MADSbox_sf"/>
</dbReference>
<dbReference type="Gene3D" id="3.40.1810.10">
    <property type="entry name" value="Transcription factor, MADS-box"/>
    <property type="match status" value="1"/>
</dbReference>
<dbReference type="InterPro" id="IPR033896">
    <property type="entry name" value="MEF2-like_N"/>
</dbReference>
<accession>A0A9Q0H709</accession>
<keyword evidence="4" id="KW-0804">Transcription</keyword>
<dbReference type="GO" id="GO:0046983">
    <property type="term" value="F:protein dimerization activity"/>
    <property type="evidence" value="ECO:0007669"/>
    <property type="project" value="InterPro"/>
</dbReference>
<dbReference type="SUPFAM" id="SSF55455">
    <property type="entry name" value="SRF-like"/>
    <property type="match status" value="1"/>
</dbReference>
<keyword evidence="3" id="KW-0238">DNA-binding</keyword>
<dbReference type="GO" id="GO:0000978">
    <property type="term" value="F:RNA polymerase II cis-regulatory region sequence-specific DNA binding"/>
    <property type="evidence" value="ECO:0007669"/>
    <property type="project" value="TreeGrafter"/>
</dbReference>
<evidence type="ECO:0000256" key="1">
    <source>
        <dbReference type="ARBA" id="ARBA00004123"/>
    </source>
</evidence>
<keyword evidence="2" id="KW-0805">Transcription regulation</keyword>
<dbReference type="PROSITE" id="PS50066">
    <property type="entry name" value="MADS_BOX_2"/>
    <property type="match status" value="1"/>
</dbReference>
<evidence type="ECO:0000259" key="6">
    <source>
        <dbReference type="PROSITE" id="PS50066"/>
    </source>
</evidence>
<evidence type="ECO:0000256" key="5">
    <source>
        <dbReference type="ARBA" id="ARBA00023242"/>
    </source>
</evidence>
<dbReference type="PANTHER" id="PTHR11945:SF629">
    <property type="entry name" value="OS02G0164450 PROTEIN"/>
    <property type="match status" value="1"/>
</dbReference>
<dbReference type="InterPro" id="IPR002100">
    <property type="entry name" value="TF_MADSbox"/>
</dbReference>
<sequence>MRQMILIMEKISTGRQKIEIKRIQNQVHRQVTFSKRRKGIFKKASDLCILCGAEIALIVFSPAGKIFSFGHSSVNSVINRFVDRSSVVAQNNNDGSIRELSRRLTEVNEELETEKKRGLMIQDELKKEKEKVHQHWWEEPIDKLDVNELRQVKVAMEELRNNVMKRADQMMETAASSSSSFLAINSVPLGVIPARQDEEGTTSIIPQAGFSWDFGFGDFGFGEF</sequence>
<keyword evidence="8" id="KW-1185">Reference proteome</keyword>
<dbReference type="Pfam" id="PF00319">
    <property type="entry name" value="SRF-TF"/>
    <property type="match status" value="1"/>
</dbReference>
<dbReference type="OrthoDB" id="1898716at2759"/>
<dbReference type="FunFam" id="3.40.1810.10:FF:000006">
    <property type="entry name" value="Agamous-like MADS-box protein AGL62"/>
    <property type="match status" value="1"/>
</dbReference>
<dbReference type="PANTHER" id="PTHR11945">
    <property type="entry name" value="MADS BOX PROTEIN"/>
    <property type="match status" value="1"/>
</dbReference>
<dbReference type="CDD" id="cd00265">
    <property type="entry name" value="MADS_MEF2_like"/>
    <property type="match status" value="1"/>
</dbReference>
<dbReference type="EMBL" id="JAMYWD010000010">
    <property type="protein sequence ID" value="KAJ4959498.1"/>
    <property type="molecule type" value="Genomic_DNA"/>
</dbReference>
<organism evidence="7 8">
    <name type="scientific">Protea cynaroides</name>
    <dbReference type="NCBI Taxonomy" id="273540"/>
    <lineage>
        <taxon>Eukaryota</taxon>
        <taxon>Viridiplantae</taxon>
        <taxon>Streptophyta</taxon>
        <taxon>Embryophyta</taxon>
        <taxon>Tracheophyta</taxon>
        <taxon>Spermatophyta</taxon>
        <taxon>Magnoliopsida</taxon>
        <taxon>Proteales</taxon>
        <taxon>Proteaceae</taxon>
        <taxon>Protea</taxon>
    </lineage>
</organism>
<comment type="caution">
    <text evidence="7">The sequence shown here is derived from an EMBL/GenBank/DDBJ whole genome shotgun (WGS) entry which is preliminary data.</text>
</comment>
<protein>
    <recommendedName>
        <fullName evidence="6">MADS-box domain-containing protein</fullName>
    </recommendedName>
</protein>
<dbReference type="GO" id="GO:0000981">
    <property type="term" value="F:DNA-binding transcription factor activity, RNA polymerase II-specific"/>
    <property type="evidence" value="ECO:0007669"/>
    <property type="project" value="TreeGrafter"/>
</dbReference>
<dbReference type="AlphaFoldDB" id="A0A9Q0H709"/>
<gene>
    <name evidence="7" type="ORF">NE237_026609</name>
</gene>
<dbReference type="Proteomes" id="UP001141806">
    <property type="component" value="Unassembled WGS sequence"/>
</dbReference>
<dbReference type="Gene3D" id="6.10.140.920">
    <property type="match status" value="1"/>
</dbReference>
<dbReference type="SMART" id="SM00432">
    <property type="entry name" value="MADS"/>
    <property type="match status" value="1"/>
</dbReference>